<proteinExistence type="predicted"/>
<gene>
    <name evidence="2" type="ORF">LNKW23_38400</name>
</gene>
<comment type="caution">
    <text evidence="2">The sequence shown here is derived from an EMBL/GenBank/DDBJ whole genome shotgun (WGS) entry which is preliminary data.</text>
</comment>
<feature type="compositionally biased region" description="Low complexity" evidence="1">
    <location>
        <begin position="71"/>
        <end position="91"/>
    </location>
</feature>
<dbReference type="EMBL" id="BSYI01000039">
    <property type="protein sequence ID" value="GMG84624.1"/>
    <property type="molecule type" value="Genomic_DNA"/>
</dbReference>
<reference evidence="2 3" key="1">
    <citation type="submission" date="2023-04" db="EMBL/GenBank/DDBJ databases">
        <title>Marinoamorphus aggregata gen. nov., sp. Nov., isolate from tissue of brittle star Ophioplocus japonicus.</title>
        <authorList>
            <person name="Kawano K."/>
            <person name="Sawayama S."/>
            <person name="Nakagawa S."/>
        </authorList>
    </citation>
    <scope>NUCLEOTIDE SEQUENCE [LARGE SCALE GENOMIC DNA]</scope>
    <source>
        <strain evidence="2 3">NKW23</strain>
    </source>
</reference>
<organism evidence="2 3">
    <name type="scientific">Paralimibaculum aggregatum</name>
    <dbReference type="NCBI Taxonomy" id="3036245"/>
    <lineage>
        <taxon>Bacteria</taxon>
        <taxon>Pseudomonadati</taxon>
        <taxon>Pseudomonadota</taxon>
        <taxon>Alphaproteobacteria</taxon>
        <taxon>Rhodobacterales</taxon>
        <taxon>Paracoccaceae</taxon>
        <taxon>Paralimibaculum</taxon>
    </lineage>
</organism>
<protein>
    <submittedName>
        <fullName evidence="2">Uncharacterized protein</fullName>
    </submittedName>
</protein>
<name>A0ABQ6LPX3_9RHOB</name>
<sequence length="134" mass="14102">MRRILLPAAGIGNSSDSEFNWRGAGWPPVPATRARNPSRPGRRRAFPSGGAGPARWFIRPLPARPPDRAQRGAAAGVVAGHRAAADGARQGTGSVAQPPERRAKPLERRAPPGAPRSRRRGASHSFTAPVIAAT</sequence>
<evidence type="ECO:0000256" key="1">
    <source>
        <dbReference type="SAM" id="MobiDB-lite"/>
    </source>
</evidence>
<dbReference type="Proteomes" id="UP001239909">
    <property type="component" value="Unassembled WGS sequence"/>
</dbReference>
<accession>A0ABQ6LPX3</accession>
<keyword evidence="3" id="KW-1185">Reference proteome</keyword>
<evidence type="ECO:0000313" key="3">
    <source>
        <dbReference type="Proteomes" id="UP001239909"/>
    </source>
</evidence>
<evidence type="ECO:0000313" key="2">
    <source>
        <dbReference type="EMBL" id="GMG84624.1"/>
    </source>
</evidence>
<feature type="compositionally biased region" description="Basic and acidic residues" evidence="1">
    <location>
        <begin position="99"/>
        <end position="110"/>
    </location>
</feature>
<feature type="region of interest" description="Disordered" evidence="1">
    <location>
        <begin position="1"/>
        <end position="134"/>
    </location>
</feature>